<evidence type="ECO:0000256" key="5">
    <source>
        <dbReference type="ARBA" id="ARBA00022729"/>
    </source>
</evidence>
<dbReference type="GO" id="GO:0004714">
    <property type="term" value="F:transmembrane receptor protein tyrosine kinase activity"/>
    <property type="evidence" value="ECO:0007669"/>
    <property type="project" value="InterPro"/>
</dbReference>
<feature type="transmembrane region" description="Helical" evidence="14">
    <location>
        <begin position="444"/>
        <end position="469"/>
    </location>
</feature>
<evidence type="ECO:0000256" key="3">
    <source>
        <dbReference type="ARBA" id="ARBA00022679"/>
    </source>
</evidence>
<comment type="caution">
    <text evidence="17">The sequence shown here is derived from an EMBL/GenBank/DDBJ whole genome shotgun (WGS) entry which is preliminary data.</text>
</comment>
<dbReference type="InterPro" id="IPR024788">
    <property type="entry name" value="Malectin-like_Carb-bd_dom"/>
</dbReference>
<dbReference type="PANTHER" id="PTHR34590:SF5">
    <property type="entry name" value="OS04G0586500 PROTEIN"/>
    <property type="match status" value="1"/>
</dbReference>
<keyword evidence="6 12" id="KW-0547">Nucleotide-binding</keyword>
<dbReference type="AlphaFoldDB" id="A0A922A3D6"/>
<dbReference type="InterPro" id="IPR017441">
    <property type="entry name" value="Protein_kinase_ATP_BS"/>
</dbReference>
<dbReference type="InterPro" id="IPR000719">
    <property type="entry name" value="Prot_kinase_dom"/>
</dbReference>
<evidence type="ECO:0000256" key="1">
    <source>
        <dbReference type="ARBA" id="ARBA00004479"/>
    </source>
</evidence>
<dbReference type="GO" id="GO:0004674">
    <property type="term" value="F:protein serine/threonine kinase activity"/>
    <property type="evidence" value="ECO:0007669"/>
    <property type="project" value="UniProtKB-KW"/>
</dbReference>
<comment type="subcellular location">
    <subcellularLocation>
        <location evidence="1">Membrane</location>
        <topology evidence="1">Single-pass type I membrane protein</topology>
    </subcellularLocation>
</comment>
<keyword evidence="2" id="KW-0723">Serine/threonine-protein kinase</keyword>
<dbReference type="EMBL" id="MU228895">
    <property type="protein sequence ID" value="KAG6620642.1"/>
    <property type="molecule type" value="Genomic_DNA"/>
</dbReference>
<evidence type="ECO:0000256" key="4">
    <source>
        <dbReference type="ARBA" id="ARBA00022692"/>
    </source>
</evidence>
<proteinExistence type="predicted"/>
<feature type="region of interest" description="Disordered" evidence="13">
    <location>
        <begin position="832"/>
        <end position="862"/>
    </location>
</feature>
<feature type="chain" id="PRO_5037863061" description="Protein kinase domain-containing protein" evidence="15">
    <location>
        <begin position="21"/>
        <end position="862"/>
    </location>
</feature>
<dbReference type="FunFam" id="3.30.200.20:FF:000039">
    <property type="entry name" value="receptor-like protein kinase FERONIA"/>
    <property type="match status" value="1"/>
</dbReference>
<dbReference type="InterPro" id="IPR045272">
    <property type="entry name" value="ANXUR1/2-like"/>
</dbReference>
<evidence type="ECO:0000256" key="2">
    <source>
        <dbReference type="ARBA" id="ARBA00022527"/>
    </source>
</evidence>
<feature type="compositionally biased region" description="Low complexity" evidence="13">
    <location>
        <begin position="480"/>
        <end position="491"/>
    </location>
</feature>
<feature type="compositionally biased region" description="Polar residues" evidence="13">
    <location>
        <begin position="54"/>
        <end position="75"/>
    </location>
</feature>
<feature type="region of interest" description="Disordered" evidence="13">
    <location>
        <begin position="479"/>
        <end position="504"/>
    </location>
</feature>
<evidence type="ECO:0000256" key="7">
    <source>
        <dbReference type="ARBA" id="ARBA00022777"/>
    </source>
</evidence>
<dbReference type="PROSITE" id="PS00107">
    <property type="entry name" value="PROTEIN_KINASE_ATP"/>
    <property type="match status" value="1"/>
</dbReference>
<dbReference type="Pfam" id="PF12819">
    <property type="entry name" value="Malectin_like"/>
    <property type="match status" value="1"/>
</dbReference>
<feature type="binding site" evidence="12">
    <location>
        <position position="555"/>
    </location>
    <ligand>
        <name>ATP</name>
        <dbReference type="ChEBI" id="CHEBI:30616"/>
    </ligand>
</feature>
<feature type="domain" description="Protein kinase" evidence="16">
    <location>
        <begin position="526"/>
        <end position="801"/>
    </location>
</feature>
<dbReference type="PROSITE" id="PS50011">
    <property type="entry name" value="PROTEIN_KINASE_DOM"/>
    <property type="match status" value="1"/>
</dbReference>
<evidence type="ECO:0000313" key="18">
    <source>
        <dbReference type="Proteomes" id="UP000811246"/>
    </source>
</evidence>
<dbReference type="FunFam" id="2.60.120.430:FF:000003">
    <property type="entry name" value="FERONIA receptor-like kinase"/>
    <property type="match status" value="1"/>
</dbReference>
<accession>A0A922A3D6</accession>
<evidence type="ECO:0000256" key="15">
    <source>
        <dbReference type="SAM" id="SignalP"/>
    </source>
</evidence>
<keyword evidence="4 14" id="KW-0812">Transmembrane</keyword>
<evidence type="ECO:0000256" key="9">
    <source>
        <dbReference type="ARBA" id="ARBA00022989"/>
    </source>
</evidence>
<evidence type="ECO:0000256" key="8">
    <source>
        <dbReference type="ARBA" id="ARBA00022840"/>
    </source>
</evidence>
<keyword evidence="10 14" id="KW-0472">Membrane</keyword>
<dbReference type="SMART" id="SM00220">
    <property type="entry name" value="S_TKc"/>
    <property type="match status" value="1"/>
</dbReference>
<organism evidence="17 18">
    <name type="scientific">Carya illinoinensis</name>
    <name type="common">Pecan</name>
    <dbReference type="NCBI Taxonomy" id="32201"/>
    <lineage>
        <taxon>Eukaryota</taxon>
        <taxon>Viridiplantae</taxon>
        <taxon>Streptophyta</taxon>
        <taxon>Embryophyta</taxon>
        <taxon>Tracheophyta</taxon>
        <taxon>Spermatophyta</taxon>
        <taxon>Magnoliopsida</taxon>
        <taxon>eudicotyledons</taxon>
        <taxon>Gunneridae</taxon>
        <taxon>Pentapetalae</taxon>
        <taxon>rosids</taxon>
        <taxon>fabids</taxon>
        <taxon>Fagales</taxon>
        <taxon>Juglandaceae</taxon>
        <taxon>Carya</taxon>
    </lineage>
</organism>
<dbReference type="FunFam" id="1.10.510.10:FF:000252">
    <property type="entry name" value="Receptor-like protein kinase FERONIA"/>
    <property type="match status" value="1"/>
</dbReference>
<keyword evidence="11" id="KW-0325">Glycoprotein</keyword>
<dbReference type="InterPro" id="IPR008271">
    <property type="entry name" value="Ser/Thr_kinase_AS"/>
</dbReference>
<dbReference type="FunFam" id="2.60.120.430:FF:000007">
    <property type="entry name" value="FERONIA receptor-like kinase"/>
    <property type="match status" value="1"/>
</dbReference>
<evidence type="ECO:0000313" key="17">
    <source>
        <dbReference type="EMBL" id="KAG6620642.1"/>
    </source>
</evidence>
<evidence type="ECO:0000256" key="13">
    <source>
        <dbReference type="SAM" id="MobiDB-lite"/>
    </source>
</evidence>
<dbReference type="PANTHER" id="PTHR34590">
    <property type="entry name" value="OS03G0124300 PROTEIN-RELATED"/>
    <property type="match status" value="1"/>
</dbReference>
<evidence type="ECO:0000256" key="10">
    <source>
        <dbReference type="ARBA" id="ARBA00023136"/>
    </source>
</evidence>
<dbReference type="GO" id="GO:0010038">
    <property type="term" value="P:response to metal ion"/>
    <property type="evidence" value="ECO:0007669"/>
    <property type="project" value="UniProtKB-ARBA"/>
</dbReference>
<sequence>MKTFALYVSFLHLLFGHFVAQDSPPPYIAPDYILLNCGSSSTYSASPDGRNWESDSPSKFSPHNIQTTSTASTPTERIPSVAQVPYMTARIFPNNFTYSFPVSSGLKFVRLYFYPATYAAVDKSKSFFSVTANDFTLLRNFNAFLTMLRLEPPAAVVVKEFIIPVLRTQCLNITFISLYSYAFINGIEVVSIPNHLYMDNTHGTGIKFVSYKTIFYFDSTTALETMYRLNVGGKDVSGVNDTGMFRIWVDDSPYVLIDNFGITAYELPNDTIQYTTETPAYTAPEIVYKTFRSMGRNVTANLNSNLTWNFTVDAGFNYLFRLHFCETVQQTVYKNDRVFEIFINNQTVETDADVILWSGRKGIPVYKDYIVLTPNGNQRKLDLLLALHPSVVSKPQCEDALLNGVEIFKLNRSDGSFAGVNLDGLVVPTSPEGNEKLTEMKKRLPLVIIVIGGVIGVLIAASVICIFIFRRKTRVKDSGSRTSESRSSWVSFPKVPGSTNSHASSLPSHHCRNFLLVEIRVATRNFDEKLVLGSGGFGSVYKGYIDGGTTTVAIKRLNASSKQGVREFWTEIELLSQLRHVNLVPLIGYCEGQGEMILVYDFMARGTLREHLHKTKNAPLPWKRRLQICIGAARGLEYLHCSAKNTIIHRDVKSTNILLDEKWVAKISDFGLSRLGPTCTLQSHVSTVVRGSFGYVDPEYYRRQKLTVKSDVYSFGVVLLEILCGRPAVVRGLPKDQVSLAEWGRKFYRSGTLSEIVDPNVKAEIAPACLKKFGEIVDRCLRCQGEERPNMSDVLWGLEFALQLQEYKDNADKEINELNMGSRIGVVEGCARTSASDPGGEISTADEDDLFSASGPHVSDNA</sequence>
<dbReference type="PROSITE" id="PS00108">
    <property type="entry name" value="PROTEIN_KINASE_ST"/>
    <property type="match status" value="1"/>
</dbReference>
<dbReference type="GO" id="GO:0005524">
    <property type="term" value="F:ATP binding"/>
    <property type="evidence" value="ECO:0007669"/>
    <property type="project" value="UniProtKB-UniRule"/>
</dbReference>
<dbReference type="Proteomes" id="UP000811246">
    <property type="component" value="Unassembled WGS sequence"/>
</dbReference>
<dbReference type="GO" id="GO:0016020">
    <property type="term" value="C:membrane"/>
    <property type="evidence" value="ECO:0007669"/>
    <property type="project" value="UniProtKB-SubCell"/>
</dbReference>
<keyword evidence="9 14" id="KW-1133">Transmembrane helix</keyword>
<keyword evidence="5 15" id="KW-0732">Signal</keyword>
<evidence type="ECO:0000256" key="6">
    <source>
        <dbReference type="ARBA" id="ARBA00022741"/>
    </source>
</evidence>
<keyword evidence="7" id="KW-0418">Kinase</keyword>
<feature type="region of interest" description="Disordered" evidence="13">
    <location>
        <begin position="46"/>
        <end position="75"/>
    </location>
</feature>
<protein>
    <recommendedName>
        <fullName evidence="16">Protein kinase domain-containing protein</fullName>
    </recommendedName>
</protein>
<keyword evidence="3" id="KW-0808">Transferase</keyword>
<name>A0A922A3D6_CARIL</name>
<dbReference type="InterPro" id="IPR001245">
    <property type="entry name" value="Ser-Thr/Tyr_kinase_cat_dom"/>
</dbReference>
<feature type="signal peptide" evidence="15">
    <location>
        <begin position="1"/>
        <end position="20"/>
    </location>
</feature>
<dbReference type="Pfam" id="PF07714">
    <property type="entry name" value="PK_Tyr_Ser-Thr"/>
    <property type="match status" value="1"/>
</dbReference>
<gene>
    <name evidence="17" type="ORF">I3842_Q056500</name>
</gene>
<evidence type="ECO:0000256" key="12">
    <source>
        <dbReference type="PROSITE-ProRule" id="PRU10141"/>
    </source>
</evidence>
<reference evidence="17" key="1">
    <citation type="submission" date="2021-01" db="EMBL/GenBank/DDBJ databases">
        <authorList>
            <person name="Lovell J.T."/>
            <person name="Bentley N."/>
            <person name="Bhattarai G."/>
            <person name="Jenkins J.W."/>
            <person name="Sreedasyam A."/>
            <person name="Alarcon Y."/>
            <person name="Bock C."/>
            <person name="Boston L."/>
            <person name="Carlson J."/>
            <person name="Cervantes K."/>
            <person name="Clermont K."/>
            <person name="Krom N."/>
            <person name="Kubenka K."/>
            <person name="Mamidi S."/>
            <person name="Mattison C."/>
            <person name="Monteros M."/>
            <person name="Pisani C."/>
            <person name="Plott C."/>
            <person name="Rajasekar S."/>
            <person name="Rhein H.S."/>
            <person name="Rohla C."/>
            <person name="Song M."/>
            <person name="Hilaire R.S."/>
            <person name="Shu S."/>
            <person name="Wells L."/>
            <person name="Wang X."/>
            <person name="Webber J."/>
            <person name="Heerema R.J."/>
            <person name="Klein P."/>
            <person name="Conner P."/>
            <person name="Grauke L."/>
            <person name="Grimwood J."/>
            <person name="Schmutz J."/>
            <person name="Randall J.J."/>
        </authorList>
    </citation>
    <scope>NUCLEOTIDE SEQUENCE</scope>
    <source>
        <tissue evidence="17">Leaf</tissue>
    </source>
</reference>
<dbReference type="CDD" id="cd14066">
    <property type="entry name" value="STKc_IRAK"/>
    <property type="match status" value="1"/>
</dbReference>
<evidence type="ECO:0000259" key="16">
    <source>
        <dbReference type="PROSITE" id="PS50011"/>
    </source>
</evidence>
<evidence type="ECO:0000256" key="14">
    <source>
        <dbReference type="SAM" id="Phobius"/>
    </source>
</evidence>
<keyword evidence="8 12" id="KW-0067">ATP-binding</keyword>
<evidence type="ECO:0000256" key="11">
    <source>
        <dbReference type="ARBA" id="ARBA00023180"/>
    </source>
</evidence>